<feature type="compositionally biased region" description="Polar residues" evidence="2">
    <location>
        <begin position="1"/>
        <end position="19"/>
    </location>
</feature>
<evidence type="ECO:0000256" key="1">
    <source>
        <dbReference type="ARBA" id="ARBA00022729"/>
    </source>
</evidence>
<evidence type="ECO:0000313" key="4">
    <source>
        <dbReference type="EMBL" id="ROO36795.1"/>
    </source>
</evidence>
<proteinExistence type="predicted"/>
<keyword evidence="1" id="KW-0732">Signal</keyword>
<dbReference type="InterPro" id="IPR032812">
    <property type="entry name" value="SbsA_Ig"/>
</dbReference>
<dbReference type="Pfam" id="PF13205">
    <property type="entry name" value="Big_5"/>
    <property type="match status" value="2"/>
</dbReference>
<evidence type="ECO:0000256" key="2">
    <source>
        <dbReference type="SAM" id="MobiDB-lite"/>
    </source>
</evidence>
<accession>A0A423Q8Y5</accession>
<name>A0A423Q8Y5_9GAMM</name>
<evidence type="ECO:0000313" key="5">
    <source>
        <dbReference type="Proteomes" id="UP000285123"/>
    </source>
</evidence>
<dbReference type="InterPro" id="IPR014755">
    <property type="entry name" value="Cu-Rt/internalin_Ig-like"/>
</dbReference>
<gene>
    <name evidence="4" type="ORF">SAHL_02125</name>
</gene>
<feature type="domain" description="SbsA Ig-like" evidence="3">
    <location>
        <begin position="611"/>
        <end position="691"/>
    </location>
</feature>
<feature type="domain" description="SbsA Ig-like" evidence="3">
    <location>
        <begin position="213"/>
        <end position="308"/>
    </location>
</feature>
<comment type="caution">
    <text evidence="4">The sequence shown here is derived from an EMBL/GenBank/DDBJ whole genome shotgun (WGS) entry which is preliminary data.</text>
</comment>
<feature type="region of interest" description="Disordered" evidence="2">
    <location>
        <begin position="1"/>
        <end position="32"/>
    </location>
</feature>
<feature type="compositionally biased region" description="Polar residues" evidence="2">
    <location>
        <begin position="214"/>
        <end position="226"/>
    </location>
</feature>
<sequence>MVPTYSYASRASAQATSELNPDAAQPRRRAHSSWPTRVGAIVLMSAAGLVLPACSSGSGGDNGDPNPREDVTPTGLAFSYPFDGQQDVLLDTQMVVKFAGDVGDVPADALVLRYEDDDGDTVTQPLTVRADDDDEADQAGILCLALGSDVELEDGRDDFCLQGGPDLRPDTDYAVVASSTIADSGTSFEDGQTLFRFTTRPAEGRPAPGDFRVTSVTPGDTNPETGDQSLFTEFNAIRVIFNEPLDPATVDGDSFTVTGPDDEDIDDARVTALGRYIVFDPSEDLEPGDYTIAWSSDITSRFGKSLEADSVERTVLSVGDSLDQTLTIERDTTGTDIDELPDNNLNGLATNNVEIGSQLIGSNDQPVLSPDDVDSRAGLIRTGIETTLAEPGLSGFGDVFPAVIRAGQRFQLKGLTLELGGEIATPIDPSGPIDVNFINDVSVYLSGNDYRNIETPTAVRLRFDLGIGTLITAMDQENLVVQQLANGVFNQSVLNIQAAGLAIPRDNGDLEISTLGSFPINVNRSDNATVDFELTLLLPADDDDQIDVPADEVPPTVTAVSPSACLYTFGSPLYDAVYADRGAPPTALPEPACRELLGAEAQQGGRSDALANTFPVESSPAVTFSSPIDPASVSPSSIVLTGPSGDVDATYRVEGFSVVVDPEALLSADTEYRIMLNNGDQLTDLAGNPVSFQNPAGPSQSIDFRTEPLIETEPTAPLLGTLTPGIPCALEGGDFMSGGDSAGHCVGDNPGNDEDGGDAASEDFPVFDNPANVAIEGFFSKLVESDSIVLADGCLVNGSGNTDADATVAVQRMDDSGQCVAAVEGEIALANRGDDLTRGFTFRPTRDFEPGARYWVVVCGGDGASACSNRIVDADGRTLNTDPLNGTGSTPAAADAEGGPDIVMPFTATAATEDYFATQATFPYADTNGNGRFDDGENAQPGNRTRVELTTELLGTEIQIPGEQEDGSFASYLSLTRPIAIRESTGDCEDVDTDAVGGTPGSCIPVSLQPGGINALTSINISADALGGILTQVLRVDELTAALGDLLGNMPEGTTVGDINDMDDAGGPLDQLTGGLNQLVGGVTDVLIPVIGDGQGGSADDMAVIELIGALQRNEVTAPLGNTLAGLINSETPVGALPGLVDGLVDDLLGTLLGGLAGQDEPLQTGRVLLRFPNDADADGEVPQTGYIVEECEGSIDGQPYHYEPCFTASLTLTANAPDGQGVSLPQQQIRTRLVGPVTFEQNGRLAIALRNVNRFSLSATALDLLPANATVDPGDLNFQLTGAPVHGGREFPNR</sequence>
<dbReference type="EMBL" id="AYKF01000013">
    <property type="protein sequence ID" value="ROO36795.1"/>
    <property type="molecule type" value="Genomic_DNA"/>
</dbReference>
<feature type="region of interest" description="Disordered" evidence="2">
    <location>
        <begin position="200"/>
        <end position="226"/>
    </location>
</feature>
<evidence type="ECO:0000259" key="3">
    <source>
        <dbReference type="Pfam" id="PF13205"/>
    </source>
</evidence>
<organism evidence="4 5">
    <name type="scientific">Salinisphaera orenii YIM 95161</name>
    <dbReference type="NCBI Taxonomy" id="1051139"/>
    <lineage>
        <taxon>Bacteria</taxon>
        <taxon>Pseudomonadati</taxon>
        <taxon>Pseudomonadota</taxon>
        <taxon>Gammaproteobacteria</taxon>
        <taxon>Salinisphaerales</taxon>
        <taxon>Salinisphaeraceae</taxon>
        <taxon>Salinisphaera</taxon>
    </lineage>
</organism>
<protein>
    <recommendedName>
        <fullName evidence="3">SbsA Ig-like domain-containing protein</fullName>
    </recommendedName>
</protein>
<dbReference type="Proteomes" id="UP000285123">
    <property type="component" value="Unassembled WGS sequence"/>
</dbReference>
<reference evidence="4 5" key="1">
    <citation type="submission" date="2013-10" db="EMBL/GenBank/DDBJ databases">
        <title>Salinisphaera halophila YIM 95161 Genome Sequencing.</title>
        <authorList>
            <person name="Lai Q."/>
            <person name="Li C."/>
            <person name="Shao Z."/>
        </authorList>
    </citation>
    <scope>NUCLEOTIDE SEQUENCE [LARGE SCALE GENOMIC DNA]</scope>
    <source>
        <strain evidence="4 5">YIM 95161</strain>
    </source>
</reference>
<dbReference type="Gene3D" id="2.60.40.1220">
    <property type="match status" value="2"/>
</dbReference>